<feature type="transmembrane region" description="Helical" evidence="2">
    <location>
        <begin position="125"/>
        <end position="144"/>
    </location>
</feature>
<evidence type="ECO:0000313" key="4">
    <source>
        <dbReference type="Proteomes" id="UP000271472"/>
    </source>
</evidence>
<keyword evidence="4" id="KW-1185">Reference proteome</keyword>
<keyword evidence="2" id="KW-0812">Transmembrane</keyword>
<organism evidence="3 4">
    <name type="scientific">Slackia isoflavoniconvertens</name>
    <dbReference type="NCBI Taxonomy" id="572010"/>
    <lineage>
        <taxon>Bacteria</taxon>
        <taxon>Bacillati</taxon>
        <taxon>Actinomycetota</taxon>
        <taxon>Coriobacteriia</taxon>
        <taxon>Eggerthellales</taxon>
        <taxon>Eggerthellaceae</taxon>
        <taxon>Slackia</taxon>
    </lineage>
</organism>
<keyword evidence="2" id="KW-1133">Transmembrane helix</keyword>
<sequence length="302" mass="30846">MNEQPTERVANGVGSGSASAQSSMRSADASLEATRAIPVRQVVSYSPDQPFSSQPTIASHPVAQAEKTARMSAQPATGGGYVRDPFEPSTPDPTTFPQQSCAPGSTAPVAMRYSESSRMKKKQPLAVIFIGAVVALAACAFVLFHTSGTAGSAATPGGGVTQAQRSEAESGEPSFKTPGVQQNAATLTVDTSDLVGEKWSNAKKILEVRGADVGSIVVLTDDGKDVWDASNWTVESIAVEDGALTAHLMHDSGLGVADAVSGALENGATETAGDVLDAAGEAVKSTGETAAEKATDFIGSLF</sequence>
<evidence type="ECO:0000313" key="3">
    <source>
        <dbReference type="EMBL" id="RNM37441.1"/>
    </source>
</evidence>
<name>A0A3N0IK86_9ACTN</name>
<dbReference type="GeneID" id="98661825"/>
<feature type="compositionally biased region" description="Low complexity" evidence="1">
    <location>
        <begin position="10"/>
        <end position="30"/>
    </location>
</feature>
<feature type="compositionally biased region" description="Polar residues" evidence="1">
    <location>
        <begin position="92"/>
        <end position="103"/>
    </location>
</feature>
<protein>
    <submittedName>
        <fullName evidence="3">Uncharacterized protein</fullName>
    </submittedName>
</protein>
<evidence type="ECO:0000256" key="2">
    <source>
        <dbReference type="SAM" id="Phobius"/>
    </source>
</evidence>
<accession>A0A3N0IK86</accession>
<keyword evidence="2" id="KW-0472">Membrane</keyword>
<dbReference type="EMBL" id="QIBZ01000001">
    <property type="protein sequence ID" value="RNM37441.1"/>
    <property type="molecule type" value="Genomic_DNA"/>
</dbReference>
<feature type="region of interest" description="Disordered" evidence="1">
    <location>
        <begin position="150"/>
        <end position="181"/>
    </location>
</feature>
<dbReference type="AlphaFoldDB" id="A0A3N0IK86"/>
<evidence type="ECO:0000256" key="1">
    <source>
        <dbReference type="SAM" id="MobiDB-lite"/>
    </source>
</evidence>
<dbReference type="RefSeq" id="WP_123218687.1">
    <property type="nucleotide sequence ID" value="NZ_JACHYQ010000001.1"/>
</dbReference>
<dbReference type="OrthoDB" id="3183674at2"/>
<feature type="region of interest" description="Disordered" evidence="1">
    <location>
        <begin position="1"/>
        <end position="32"/>
    </location>
</feature>
<reference evidence="3" key="1">
    <citation type="journal article" date="2019" name="Microbiol. Resour. Announc.">
        <title>Draft Genome Sequences of Type Strains of Gordonibacter faecihominis, Paraeggerthella hongkongensis, Parvibacter caecicola,Slackia equolifaciens, Slackia faecicanis, and Slackia isoflavoniconvertens.</title>
        <authorList>
            <person name="Danylec N."/>
            <person name="Stoll D.A."/>
            <person name="Dotsch A."/>
            <person name="Huch M."/>
        </authorList>
    </citation>
    <scope>NUCLEOTIDE SEQUENCE</scope>
    <source>
        <strain evidence="3">DSM 22006</strain>
    </source>
</reference>
<dbReference type="Proteomes" id="UP000271472">
    <property type="component" value="Unassembled WGS sequence"/>
</dbReference>
<proteinExistence type="predicted"/>
<feature type="region of interest" description="Disordered" evidence="1">
    <location>
        <begin position="66"/>
        <end position="115"/>
    </location>
</feature>
<comment type="caution">
    <text evidence="3">The sequence shown here is derived from an EMBL/GenBank/DDBJ whole genome shotgun (WGS) entry which is preliminary data.</text>
</comment>
<gene>
    <name evidence="3" type="ORF">DMP05_00475</name>
</gene>